<dbReference type="Proteomes" id="UP000494203">
    <property type="component" value="Unassembled WGS sequence"/>
</dbReference>
<accession>A0A6S7CM08</accession>
<dbReference type="RefSeq" id="WP_175131586.1">
    <property type="nucleotide sequence ID" value="NZ_CADIJV010000002.1"/>
</dbReference>
<proteinExistence type="predicted"/>
<sequence>MTIVVYATNARALWETIQADIAPIGAKATSGGGNTWRKDDSGRAAKIYRATPTGQHDERAYFVGTVRTGQLMLLDLLPGSEPLTWPLFGALHGHLSGMLLATYPDAILSLNLFPNRPTDA</sequence>
<keyword evidence="2" id="KW-1185">Reference proteome</keyword>
<name>A0A6S7CM08_9BURK</name>
<organism evidence="1 2">
    <name type="scientific">Achromobacter pulmonis</name>
    <dbReference type="NCBI Taxonomy" id="1389932"/>
    <lineage>
        <taxon>Bacteria</taxon>
        <taxon>Pseudomonadati</taxon>
        <taxon>Pseudomonadota</taxon>
        <taxon>Betaproteobacteria</taxon>
        <taxon>Burkholderiales</taxon>
        <taxon>Alcaligenaceae</taxon>
        <taxon>Achromobacter</taxon>
    </lineage>
</organism>
<dbReference type="AlphaFoldDB" id="A0A6S7CM08"/>
<evidence type="ECO:0000313" key="2">
    <source>
        <dbReference type="Proteomes" id="UP000494203"/>
    </source>
</evidence>
<dbReference type="EMBL" id="CADIKZ010000004">
    <property type="protein sequence ID" value="CAB3853609.1"/>
    <property type="molecule type" value="Genomic_DNA"/>
</dbReference>
<evidence type="ECO:0000313" key="1">
    <source>
        <dbReference type="EMBL" id="CAB3853609.1"/>
    </source>
</evidence>
<gene>
    <name evidence="1" type="ORF">LMG26788_01892</name>
</gene>
<reference evidence="1 2" key="1">
    <citation type="submission" date="2020-04" db="EMBL/GenBank/DDBJ databases">
        <authorList>
            <person name="De Canck E."/>
        </authorList>
    </citation>
    <scope>NUCLEOTIDE SEQUENCE [LARGE SCALE GENOMIC DNA]</scope>
    <source>
        <strain evidence="1 2">LMG 26788</strain>
    </source>
</reference>
<protein>
    <submittedName>
        <fullName evidence="1">Uncharacterized protein</fullName>
    </submittedName>
</protein>